<dbReference type="Proteomes" id="UP000821853">
    <property type="component" value="Chromosome 3"/>
</dbReference>
<dbReference type="Gene3D" id="3.60.10.10">
    <property type="entry name" value="Endonuclease/exonuclease/phosphatase"/>
    <property type="match status" value="1"/>
</dbReference>
<organism evidence="1 2">
    <name type="scientific">Haemaphysalis longicornis</name>
    <name type="common">Bush tick</name>
    <dbReference type="NCBI Taxonomy" id="44386"/>
    <lineage>
        <taxon>Eukaryota</taxon>
        <taxon>Metazoa</taxon>
        <taxon>Ecdysozoa</taxon>
        <taxon>Arthropoda</taxon>
        <taxon>Chelicerata</taxon>
        <taxon>Arachnida</taxon>
        <taxon>Acari</taxon>
        <taxon>Parasitiformes</taxon>
        <taxon>Ixodida</taxon>
        <taxon>Ixodoidea</taxon>
        <taxon>Ixodidae</taxon>
        <taxon>Haemaphysalinae</taxon>
        <taxon>Haemaphysalis</taxon>
    </lineage>
</organism>
<name>A0A9J6G7K0_HAELO</name>
<sequence>MTTNATGVTVWQWNCRGFSKKKAVVQQHIEHAARKPDVLLLQETLTDAPSLPGYRVHSGPLNGRGFSA</sequence>
<dbReference type="AlphaFoldDB" id="A0A9J6G7K0"/>
<reference evidence="1 2" key="1">
    <citation type="journal article" date="2020" name="Cell">
        <title>Large-Scale Comparative Analyses of Tick Genomes Elucidate Their Genetic Diversity and Vector Capacities.</title>
        <authorList>
            <consortium name="Tick Genome and Microbiome Consortium (TIGMIC)"/>
            <person name="Jia N."/>
            <person name="Wang J."/>
            <person name="Shi W."/>
            <person name="Du L."/>
            <person name="Sun Y."/>
            <person name="Zhan W."/>
            <person name="Jiang J.F."/>
            <person name="Wang Q."/>
            <person name="Zhang B."/>
            <person name="Ji P."/>
            <person name="Bell-Sakyi L."/>
            <person name="Cui X.M."/>
            <person name="Yuan T.T."/>
            <person name="Jiang B.G."/>
            <person name="Yang W.F."/>
            <person name="Lam T.T."/>
            <person name="Chang Q.C."/>
            <person name="Ding S.J."/>
            <person name="Wang X.J."/>
            <person name="Zhu J.G."/>
            <person name="Ruan X.D."/>
            <person name="Zhao L."/>
            <person name="Wei J.T."/>
            <person name="Ye R.Z."/>
            <person name="Que T.C."/>
            <person name="Du C.H."/>
            <person name="Zhou Y.H."/>
            <person name="Cheng J.X."/>
            <person name="Dai P.F."/>
            <person name="Guo W.B."/>
            <person name="Han X.H."/>
            <person name="Huang E.J."/>
            <person name="Li L.F."/>
            <person name="Wei W."/>
            <person name="Gao Y.C."/>
            <person name="Liu J.Z."/>
            <person name="Shao H.Z."/>
            <person name="Wang X."/>
            <person name="Wang C.C."/>
            <person name="Yang T.C."/>
            <person name="Huo Q.B."/>
            <person name="Li W."/>
            <person name="Chen H.Y."/>
            <person name="Chen S.E."/>
            <person name="Zhou L.G."/>
            <person name="Ni X.B."/>
            <person name="Tian J.H."/>
            <person name="Sheng Y."/>
            <person name="Liu T."/>
            <person name="Pan Y.S."/>
            <person name="Xia L.Y."/>
            <person name="Li J."/>
            <person name="Zhao F."/>
            <person name="Cao W.C."/>
        </authorList>
    </citation>
    <scope>NUCLEOTIDE SEQUENCE [LARGE SCALE GENOMIC DNA]</scope>
    <source>
        <strain evidence="1">HaeL-2018</strain>
    </source>
</reference>
<evidence type="ECO:0000313" key="1">
    <source>
        <dbReference type="EMBL" id="KAH9371253.1"/>
    </source>
</evidence>
<comment type="caution">
    <text evidence="1">The sequence shown here is derived from an EMBL/GenBank/DDBJ whole genome shotgun (WGS) entry which is preliminary data.</text>
</comment>
<proteinExistence type="predicted"/>
<dbReference type="OrthoDB" id="10453312at2759"/>
<dbReference type="SUPFAM" id="SSF56219">
    <property type="entry name" value="DNase I-like"/>
    <property type="match status" value="1"/>
</dbReference>
<dbReference type="InterPro" id="IPR036691">
    <property type="entry name" value="Endo/exonu/phosph_ase_sf"/>
</dbReference>
<gene>
    <name evidence="1" type="ORF">HPB48_020701</name>
</gene>
<protein>
    <recommendedName>
        <fullName evidence="3">Endonuclease/exonuclease/phosphatase domain-containing protein</fullName>
    </recommendedName>
</protein>
<dbReference type="EMBL" id="JABSTR010000005">
    <property type="protein sequence ID" value="KAH9371253.1"/>
    <property type="molecule type" value="Genomic_DNA"/>
</dbReference>
<accession>A0A9J6G7K0</accession>
<evidence type="ECO:0000313" key="2">
    <source>
        <dbReference type="Proteomes" id="UP000821853"/>
    </source>
</evidence>
<dbReference type="VEuPathDB" id="VectorBase:HLOH_042135"/>
<evidence type="ECO:0008006" key="3">
    <source>
        <dbReference type="Google" id="ProtNLM"/>
    </source>
</evidence>
<keyword evidence="2" id="KW-1185">Reference proteome</keyword>